<keyword evidence="3" id="KW-0050">Antiport</keyword>
<dbReference type="Proteomes" id="UP000001017">
    <property type="component" value="Chromosome"/>
</dbReference>
<reference evidence="12 13" key="2">
    <citation type="journal article" date="2000" name="Proc. Natl. Acad. Sci. U.S.A.">
        <title>Archaeal adaptation to higher temperatures revealed by genomic sequence of Thermoplasma volcanium.</title>
        <authorList>
            <person name="Kawashima T."/>
            <person name="Amano N."/>
            <person name="Koike H."/>
            <person name="Makino S."/>
            <person name="Higuchi S."/>
            <person name="Kawashima-Ohya Y."/>
            <person name="Watanabe K."/>
            <person name="Yamazaki M."/>
            <person name="Kanehori K."/>
            <person name="Kawamoto T."/>
            <person name="Nunoshiba T."/>
            <person name="Yamamoto Y."/>
            <person name="Aramaki H."/>
            <person name="Makino K."/>
            <person name="Suzuki M."/>
        </authorList>
    </citation>
    <scope>NUCLEOTIDE SEQUENCE [LARGE SCALE GENOMIC DNA]</scope>
    <source>
        <strain evidence="13">ATCC 51530 / DSM 4299 / JCM 9571 / NBRC 15438 / GSS1</strain>
    </source>
</reference>
<feature type="transmembrane region" description="Helical" evidence="10">
    <location>
        <begin position="6"/>
        <end position="24"/>
    </location>
</feature>
<dbReference type="GO" id="GO:1902600">
    <property type="term" value="P:proton transmembrane transport"/>
    <property type="evidence" value="ECO:0007669"/>
    <property type="project" value="InterPro"/>
</dbReference>
<feature type="transmembrane region" description="Helical" evidence="10">
    <location>
        <begin position="174"/>
        <end position="194"/>
    </location>
</feature>
<feature type="transmembrane region" description="Helical" evidence="10">
    <location>
        <begin position="31"/>
        <end position="49"/>
    </location>
</feature>
<evidence type="ECO:0000256" key="6">
    <source>
        <dbReference type="ARBA" id="ARBA00023053"/>
    </source>
</evidence>
<feature type="transmembrane region" description="Helical" evidence="10">
    <location>
        <begin position="87"/>
        <end position="107"/>
    </location>
</feature>
<feature type="transmembrane region" description="Helical" evidence="10">
    <location>
        <begin position="357"/>
        <end position="378"/>
    </location>
</feature>
<evidence type="ECO:0000256" key="7">
    <source>
        <dbReference type="ARBA" id="ARBA00023065"/>
    </source>
</evidence>
<keyword evidence="2" id="KW-0813">Transport</keyword>
<keyword evidence="6" id="KW-0915">Sodium</keyword>
<name>Q97BQ9_THEVO</name>
<dbReference type="Pfam" id="PF00999">
    <property type="entry name" value="Na_H_Exchanger"/>
    <property type="match status" value="1"/>
</dbReference>
<evidence type="ECO:0000259" key="11">
    <source>
        <dbReference type="Pfam" id="PF00999"/>
    </source>
</evidence>
<evidence type="ECO:0000256" key="4">
    <source>
        <dbReference type="ARBA" id="ARBA00022692"/>
    </source>
</evidence>
<feature type="domain" description="Cation/H+ exchanger transmembrane" evidence="11">
    <location>
        <begin position="16"/>
        <end position="378"/>
    </location>
</feature>
<reference evidence="12 13" key="1">
    <citation type="journal article" date="1999" name="Proc. Jpn. Acad.">
        <title>Determination of the complete genomic DNA sequence of Thermoplasma volvanium GSS1.</title>
        <authorList>
            <person name="Kawashima T."/>
            <person name="Yamamoto Y."/>
            <person name="Aramaki H."/>
            <person name="Nunoshiba T."/>
            <person name="Kawamoto T."/>
            <person name="Watanabe K."/>
            <person name="Yamazaki M."/>
            <person name="Kanehori K."/>
            <person name="Amano N."/>
            <person name="Ohya Y."/>
            <person name="Makino K."/>
            <person name="Suzuki M."/>
        </authorList>
    </citation>
    <scope>NUCLEOTIDE SEQUENCE [LARGE SCALE GENOMIC DNA]</scope>
    <source>
        <strain evidence="13">ATCC 51530 / DSM 4299 / JCM 9571 / NBRC 15438 / GSS1</strain>
    </source>
</reference>
<evidence type="ECO:0000256" key="10">
    <source>
        <dbReference type="SAM" id="Phobius"/>
    </source>
</evidence>
<evidence type="ECO:0000256" key="1">
    <source>
        <dbReference type="ARBA" id="ARBA00004141"/>
    </source>
</evidence>
<dbReference type="HOGENOM" id="CLU_701363_0_0_2"/>
<dbReference type="AlphaFoldDB" id="Q97BQ9"/>
<comment type="subcellular location">
    <subcellularLocation>
        <location evidence="1">Membrane</location>
        <topology evidence="1">Multi-pass membrane protein</topology>
    </subcellularLocation>
</comment>
<gene>
    <name evidence="12" type="ORF">TVG0383193</name>
</gene>
<dbReference type="PhylomeDB" id="Q97BQ9"/>
<feature type="transmembrane region" description="Helical" evidence="10">
    <location>
        <begin position="272"/>
        <end position="291"/>
    </location>
</feature>
<keyword evidence="4 10" id="KW-0812">Transmembrane</keyword>
<dbReference type="eggNOG" id="arCOG01953">
    <property type="taxonomic scope" value="Archaea"/>
</dbReference>
<evidence type="ECO:0000256" key="3">
    <source>
        <dbReference type="ARBA" id="ARBA00022449"/>
    </source>
</evidence>
<feature type="transmembrane region" description="Helical" evidence="10">
    <location>
        <begin position="148"/>
        <end position="168"/>
    </location>
</feature>
<evidence type="ECO:0000256" key="9">
    <source>
        <dbReference type="ARBA" id="ARBA00023201"/>
    </source>
</evidence>
<feature type="transmembrane region" description="Helical" evidence="10">
    <location>
        <begin position="214"/>
        <end position="230"/>
    </location>
</feature>
<dbReference type="STRING" id="273116.gene:9381173"/>
<dbReference type="InterPro" id="IPR038770">
    <property type="entry name" value="Na+/solute_symporter_sf"/>
</dbReference>
<feature type="transmembrane region" description="Helical" evidence="10">
    <location>
        <begin position="61"/>
        <end position="80"/>
    </location>
</feature>
<protein>
    <submittedName>
        <fullName evidence="12">Na+/H+ antiporter</fullName>
    </submittedName>
</protein>
<keyword evidence="7" id="KW-0406">Ion transport</keyword>
<dbReference type="GO" id="GO:0016020">
    <property type="term" value="C:membrane"/>
    <property type="evidence" value="ECO:0007669"/>
    <property type="project" value="UniProtKB-SubCell"/>
</dbReference>
<sequence>MDLGILSQLLILLFVSMLLGVLFSKFKIPDVVAYILTGVLVGNGFLKIVSPSVPISDIESVSLFFIILAIGVEANTEYIYGNVRRSIILTISSFIAPSMLGFLYLQAVAHLPIIPAFVLSMSVGVPSISIISVLLMRYDLLKLNAGRLILSSVVLTDTSAFIILSSTYESVTKVLISFGFVVLFLFAIWLFDILIRRRAGRIIEWISRRETDNNMEYILFSLVIIAGLLVSTLFEFIGITYVLGAFYAGILIHEASIGQKYHKIILNTIKRINDSFFIPLFFSIAGISMILPKISIFMIFLPALLILMGASGGLTYLVSHRLIRSLEPIKVVSILGGRGAVGVIIATIAFQSGIIDVAVYSLALIGTVIFSLVMTPLVSIGNAPSQNDDVRYS</sequence>
<dbReference type="Gene3D" id="1.20.1530.20">
    <property type="match status" value="1"/>
</dbReference>
<organism evidence="12 13">
    <name type="scientific">Thermoplasma volcanium (strain ATCC 51530 / DSM 4299 / JCM 9571 / NBRC 15438 / GSS1)</name>
    <dbReference type="NCBI Taxonomy" id="273116"/>
    <lineage>
        <taxon>Archaea</taxon>
        <taxon>Methanobacteriati</taxon>
        <taxon>Thermoplasmatota</taxon>
        <taxon>Thermoplasmata</taxon>
        <taxon>Thermoplasmatales</taxon>
        <taxon>Thermoplasmataceae</taxon>
        <taxon>Thermoplasma</taxon>
    </lineage>
</organism>
<keyword evidence="13" id="KW-1185">Reference proteome</keyword>
<dbReference type="PANTHER" id="PTHR43562">
    <property type="entry name" value="NAPA-TYPE SODIUM/HYDROGEN ANTIPORTER"/>
    <property type="match status" value="1"/>
</dbReference>
<dbReference type="PANTHER" id="PTHR43562:SF3">
    <property type="entry name" value="SODIUM ION_PROTON EXCHANGER (EUROFUNG)"/>
    <property type="match status" value="1"/>
</dbReference>
<dbReference type="OrthoDB" id="12029at2157"/>
<evidence type="ECO:0000256" key="2">
    <source>
        <dbReference type="ARBA" id="ARBA00022448"/>
    </source>
</evidence>
<evidence type="ECO:0000256" key="8">
    <source>
        <dbReference type="ARBA" id="ARBA00023136"/>
    </source>
</evidence>
<evidence type="ECO:0000256" key="5">
    <source>
        <dbReference type="ARBA" id="ARBA00022989"/>
    </source>
</evidence>
<feature type="transmembrane region" description="Helical" evidence="10">
    <location>
        <begin position="236"/>
        <end position="252"/>
    </location>
</feature>
<dbReference type="EMBL" id="BA000011">
    <property type="protein sequence ID" value="BAB59538.1"/>
    <property type="molecule type" value="Genomic_DNA"/>
</dbReference>
<dbReference type="GO" id="GO:0006814">
    <property type="term" value="P:sodium ion transport"/>
    <property type="evidence" value="ECO:0007669"/>
    <property type="project" value="UniProtKB-KW"/>
</dbReference>
<feature type="transmembrane region" description="Helical" evidence="10">
    <location>
        <begin position="113"/>
        <end position="136"/>
    </location>
</feature>
<proteinExistence type="predicted"/>
<dbReference type="GeneID" id="1440909"/>
<dbReference type="PaxDb" id="273116-14324611"/>
<evidence type="ECO:0000313" key="12">
    <source>
        <dbReference type="EMBL" id="BAB59538.1"/>
    </source>
</evidence>
<keyword evidence="9" id="KW-0739">Sodium transport</keyword>
<feature type="transmembrane region" description="Helical" evidence="10">
    <location>
        <begin position="297"/>
        <end position="319"/>
    </location>
</feature>
<evidence type="ECO:0000313" key="13">
    <source>
        <dbReference type="Proteomes" id="UP000001017"/>
    </source>
</evidence>
<dbReference type="GO" id="GO:0015297">
    <property type="term" value="F:antiporter activity"/>
    <property type="evidence" value="ECO:0007669"/>
    <property type="project" value="UniProtKB-KW"/>
</dbReference>
<keyword evidence="8 10" id="KW-0472">Membrane</keyword>
<accession>Q97BQ9</accession>
<dbReference type="KEGG" id="tvo:TVG0383193"/>
<dbReference type="RefSeq" id="WP_010916651.1">
    <property type="nucleotide sequence ID" value="NC_002689.2"/>
</dbReference>
<keyword evidence="5 10" id="KW-1133">Transmembrane helix</keyword>
<feature type="transmembrane region" description="Helical" evidence="10">
    <location>
        <begin position="331"/>
        <end position="351"/>
    </location>
</feature>
<dbReference type="InterPro" id="IPR006153">
    <property type="entry name" value="Cation/H_exchanger_TM"/>
</dbReference>